<organism evidence="2 3">
    <name type="scientific">Elysia crispata</name>
    <name type="common">lettuce slug</name>
    <dbReference type="NCBI Taxonomy" id="231223"/>
    <lineage>
        <taxon>Eukaryota</taxon>
        <taxon>Metazoa</taxon>
        <taxon>Spiralia</taxon>
        <taxon>Lophotrochozoa</taxon>
        <taxon>Mollusca</taxon>
        <taxon>Gastropoda</taxon>
        <taxon>Heterobranchia</taxon>
        <taxon>Euthyneura</taxon>
        <taxon>Panpulmonata</taxon>
        <taxon>Sacoglossa</taxon>
        <taxon>Placobranchoidea</taxon>
        <taxon>Plakobranchidae</taxon>
        <taxon>Elysia</taxon>
    </lineage>
</organism>
<name>A0AAE1DQR1_9GAST</name>
<evidence type="ECO:0000313" key="3">
    <source>
        <dbReference type="Proteomes" id="UP001283361"/>
    </source>
</evidence>
<proteinExistence type="predicted"/>
<dbReference type="AlphaFoldDB" id="A0AAE1DQR1"/>
<keyword evidence="3" id="KW-1185">Reference proteome</keyword>
<feature type="chain" id="PRO_5041988895" description="Reverse transcriptase domain-containing protein" evidence="1">
    <location>
        <begin position="24"/>
        <end position="124"/>
    </location>
</feature>
<evidence type="ECO:0000256" key="1">
    <source>
        <dbReference type="SAM" id="SignalP"/>
    </source>
</evidence>
<comment type="caution">
    <text evidence="2">The sequence shown here is derived from an EMBL/GenBank/DDBJ whole genome shotgun (WGS) entry which is preliminary data.</text>
</comment>
<reference evidence="2" key="1">
    <citation type="journal article" date="2023" name="G3 (Bethesda)">
        <title>A reference genome for the long-term kleptoplast-retaining sea slug Elysia crispata morphotype clarki.</title>
        <authorList>
            <person name="Eastman K.E."/>
            <person name="Pendleton A.L."/>
            <person name="Shaikh M.A."/>
            <person name="Suttiyut T."/>
            <person name="Ogas R."/>
            <person name="Tomko P."/>
            <person name="Gavelis G."/>
            <person name="Widhalm J.R."/>
            <person name="Wisecaver J.H."/>
        </authorList>
    </citation>
    <scope>NUCLEOTIDE SEQUENCE</scope>
    <source>
        <strain evidence="2">ECLA1</strain>
    </source>
</reference>
<keyword evidence="1" id="KW-0732">Signal</keyword>
<dbReference type="EMBL" id="JAWDGP010002839">
    <property type="protein sequence ID" value="KAK3779399.1"/>
    <property type="molecule type" value="Genomic_DNA"/>
</dbReference>
<feature type="signal peptide" evidence="1">
    <location>
        <begin position="1"/>
        <end position="23"/>
    </location>
</feature>
<dbReference type="Proteomes" id="UP001283361">
    <property type="component" value="Unassembled WGS sequence"/>
</dbReference>
<protein>
    <recommendedName>
        <fullName evidence="4">Reverse transcriptase domain-containing protein</fullName>
    </recommendedName>
</protein>
<evidence type="ECO:0008006" key="4">
    <source>
        <dbReference type="Google" id="ProtNLM"/>
    </source>
</evidence>
<accession>A0AAE1DQR1</accession>
<sequence>MGCTISPVLFVMAMEVILKATEGIVDPANLDNRKWLDTVITATEGHLVANKCGLEGKFKVWCLLFMPIPKLLWPSLVYEICSTTVEAIEAKINKWLGVPPGLTGVAMYCHKAKLRLPMKFILEE</sequence>
<gene>
    <name evidence="2" type="ORF">RRG08_000366</name>
</gene>
<evidence type="ECO:0000313" key="2">
    <source>
        <dbReference type="EMBL" id="KAK3779399.1"/>
    </source>
</evidence>